<dbReference type="RefSeq" id="WP_136123145.1">
    <property type="nucleotide sequence ID" value="NZ_QXNI01000014.1"/>
</dbReference>
<gene>
    <name evidence="1" type="ORF">D3M78_02970</name>
</gene>
<name>A0A4S2Q277_9PAST</name>
<dbReference type="AlphaFoldDB" id="A0A4S2Q277"/>
<proteinExistence type="predicted"/>
<evidence type="ECO:0000313" key="2">
    <source>
        <dbReference type="Proteomes" id="UP000306758"/>
    </source>
</evidence>
<comment type="caution">
    <text evidence="1">The sequence shown here is derived from an EMBL/GenBank/DDBJ whole genome shotgun (WGS) entry which is preliminary data.</text>
</comment>
<dbReference type="EMBL" id="QXNI01000014">
    <property type="protein sequence ID" value="THA10479.1"/>
    <property type="molecule type" value="Genomic_DNA"/>
</dbReference>
<organism evidence="1 2">
    <name type="scientific">Rodentibacter pneumotropicus</name>
    <dbReference type="NCBI Taxonomy" id="758"/>
    <lineage>
        <taxon>Bacteria</taxon>
        <taxon>Pseudomonadati</taxon>
        <taxon>Pseudomonadota</taxon>
        <taxon>Gammaproteobacteria</taxon>
        <taxon>Pasteurellales</taxon>
        <taxon>Pasteurellaceae</taxon>
        <taxon>Rodentibacter</taxon>
    </lineage>
</organism>
<sequence>MNPFSIQDKLDDIRSDLGGLQCVRHLLEVTANSQDTLSYHQLAGLIGVFVAALDWHIEEIQGLLQTKNS</sequence>
<evidence type="ECO:0000313" key="1">
    <source>
        <dbReference type="EMBL" id="THA10479.1"/>
    </source>
</evidence>
<reference evidence="1 2" key="1">
    <citation type="journal article" date="2019" name="Vet. Microbiol.">
        <title>Development of multi locus sequence typing (MLST) of Rodentibacter pneumotropicus.</title>
        <authorList>
            <person name="Adhikary S."/>
            <person name="Bisgaard M."/>
            <person name="Boot R."/>
            <person name="Benga L."/>
            <person name="Nicklas W."/>
            <person name="Christensen H."/>
        </authorList>
    </citation>
    <scope>NUCLEOTIDE SEQUENCE [LARGE SCALE GENOMIC DNA]</scope>
    <source>
        <strain evidence="1 2">Ac84</strain>
    </source>
</reference>
<protein>
    <submittedName>
        <fullName evidence="1">Uncharacterized protein</fullName>
    </submittedName>
</protein>
<accession>A0A4S2Q277</accession>
<dbReference type="Proteomes" id="UP000306758">
    <property type="component" value="Unassembled WGS sequence"/>
</dbReference>